<name>A0AA35RCB2_GEOBA</name>
<protein>
    <submittedName>
        <fullName evidence="1">Uncharacterized protein</fullName>
    </submittedName>
</protein>
<dbReference type="InterPro" id="IPR011993">
    <property type="entry name" value="PH-like_dom_sf"/>
</dbReference>
<evidence type="ECO:0000313" key="1">
    <source>
        <dbReference type="EMBL" id="CAI8008840.1"/>
    </source>
</evidence>
<keyword evidence="2" id="KW-1185">Reference proteome</keyword>
<dbReference type="EMBL" id="CASHTH010000902">
    <property type="protein sequence ID" value="CAI8008840.1"/>
    <property type="molecule type" value="Genomic_DNA"/>
</dbReference>
<dbReference type="AlphaFoldDB" id="A0AA35RCB2"/>
<reference evidence="1" key="1">
    <citation type="submission" date="2023-03" db="EMBL/GenBank/DDBJ databases">
        <authorList>
            <person name="Steffen K."/>
            <person name="Cardenas P."/>
        </authorList>
    </citation>
    <scope>NUCLEOTIDE SEQUENCE</scope>
</reference>
<dbReference type="SUPFAM" id="SSF50729">
    <property type="entry name" value="PH domain-like"/>
    <property type="match status" value="1"/>
</dbReference>
<dbReference type="Proteomes" id="UP001174909">
    <property type="component" value="Unassembled WGS sequence"/>
</dbReference>
<comment type="caution">
    <text evidence="1">The sequence shown here is derived from an EMBL/GenBank/DDBJ whole genome shotgun (WGS) entry which is preliminary data.</text>
</comment>
<sequence length="99" mass="11183">MLMRKSKGEDLDAYEAAEGCMVRLKMNLEKQCTGLLPSRKEDLGVLVQKPSYKTSMKIISSVQSKIEGWEGPDLLQCSTEFLMEGSVVITREGNRRRID</sequence>
<feature type="non-terminal residue" evidence="1">
    <location>
        <position position="1"/>
    </location>
</feature>
<organism evidence="1 2">
    <name type="scientific">Geodia barretti</name>
    <name type="common">Barrett's horny sponge</name>
    <dbReference type="NCBI Taxonomy" id="519541"/>
    <lineage>
        <taxon>Eukaryota</taxon>
        <taxon>Metazoa</taxon>
        <taxon>Porifera</taxon>
        <taxon>Demospongiae</taxon>
        <taxon>Heteroscleromorpha</taxon>
        <taxon>Tetractinellida</taxon>
        <taxon>Astrophorina</taxon>
        <taxon>Geodiidae</taxon>
        <taxon>Geodia</taxon>
    </lineage>
</organism>
<accession>A0AA35RCB2</accession>
<proteinExistence type="predicted"/>
<dbReference type="Gene3D" id="2.30.29.30">
    <property type="entry name" value="Pleckstrin-homology domain (PH domain)/Phosphotyrosine-binding domain (PTB)"/>
    <property type="match status" value="1"/>
</dbReference>
<gene>
    <name evidence="1" type="ORF">GBAR_LOCUS6024</name>
</gene>
<evidence type="ECO:0000313" key="2">
    <source>
        <dbReference type="Proteomes" id="UP001174909"/>
    </source>
</evidence>